<reference evidence="1" key="1">
    <citation type="submission" date="2014-11" db="EMBL/GenBank/DDBJ databases">
        <authorList>
            <person name="Amaro Gonzalez C."/>
        </authorList>
    </citation>
    <scope>NUCLEOTIDE SEQUENCE</scope>
</reference>
<protein>
    <submittedName>
        <fullName evidence="1">Uncharacterized protein</fullName>
    </submittedName>
</protein>
<evidence type="ECO:0000313" key="1">
    <source>
        <dbReference type="EMBL" id="JAI05267.1"/>
    </source>
</evidence>
<proteinExistence type="predicted"/>
<sequence length="8" mass="949">MYQNCHGP</sequence>
<dbReference type="EMBL" id="GBXM01003311">
    <property type="protein sequence ID" value="JAI05267.1"/>
    <property type="molecule type" value="Transcribed_RNA"/>
</dbReference>
<organism evidence="1">
    <name type="scientific">Anguilla anguilla</name>
    <name type="common">European freshwater eel</name>
    <name type="synonym">Muraena anguilla</name>
    <dbReference type="NCBI Taxonomy" id="7936"/>
    <lineage>
        <taxon>Eukaryota</taxon>
        <taxon>Metazoa</taxon>
        <taxon>Chordata</taxon>
        <taxon>Craniata</taxon>
        <taxon>Vertebrata</taxon>
        <taxon>Euteleostomi</taxon>
        <taxon>Actinopterygii</taxon>
        <taxon>Neopterygii</taxon>
        <taxon>Teleostei</taxon>
        <taxon>Anguilliformes</taxon>
        <taxon>Anguillidae</taxon>
        <taxon>Anguilla</taxon>
    </lineage>
</organism>
<reference evidence="1" key="2">
    <citation type="journal article" date="2015" name="Fish Shellfish Immunol.">
        <title>Early steps in the European eel (Anguilla anguilla)-Vibrio vulnificus interaction in the gills: Role of the RtxA13 toxin.</title>
        <authorList>
            <person name="Callol A."/>
            <person name="Pajuelo D."/>
            <person name="Ebbesson L."/>
            <person name="Teles M."/>
            <person name="MacKenzie S."/>
            <person name="Amaro C."/>
        </authorList>
    </citation>
    <scope>NUCLEOTIDE SEQUENCE</scope>
</reference>
<accession>A0A0E9XS90</accession>
<name>A0A0E9XS90_ANGAN</name>